<dbReference type="AlphaFoldDB" id="A0A4X2L3P4"/>
<evidence type="ECO:0000256" key="9">
    <source>
        <dbReference type="ARBA" id="ARBA00035304"/>
    </source>
</evidence>
<dbReference type="GO" id="GO:0008380">
    <property type="term" value="P:RNA splicing"/>
    <property type="evidence" value="ECO:0007669"/>
    <property type="project" value="UniProtKB-KW"/>
</dbReference>
<evidence type="ECO:0000256" key="8">
    <source>
        <dbReference type="ARBA" id="ARBA00023242"/>
    </source>
</evidence>
<feature type="compositionally biased region" description="Polar residues" evidence="11">
    <location>
        <begin position="183"/>
        <end position="198"/>
    </location>
</feature>
<evidence type="ECO:0000256" key="5">
    <source>
        <dbReference type="ARBA" id="ARBA00022664"/>
    </source>
</evidence>
<evidence type="ECO:0000256" key="4">
    <source>
        <dbReference type="ARBA" id="ARBA00022490"/>
    </source>
</evidence>
<dbReference type="OMA" id="RMAAMEF"/>
<keyword evidence="5" id="KW-0507">mRNA processing</keyword>
<evidence type="ECO:0000256" key="1">
    <source>
        <dbReference type="ARBA" id="ARBA00004123"/>
    </source>
</evidence>
<dbReference type="InterPro" id="IPR029338">
    <property type="entry name" value="TSSC4"/>
</dbReference>
<evidence type="ECO:0000256" key="11">
    <source>
        <dbReference type="SAM" id="MobiDB-lite"/>
    </source>
</evidence>
<dbReference type="GO" id="GO:0005737">
    <property type="term" value="C:cytoplasm"/>
    <property type="evidence" value="ECO:0007669"/>
    <property type="project" value="UniProtKB-SubCell"/>
</dbReference>
<dbReference type="GO" id="GO:0005681">
    <property type="term" value="C:spliceosomal complex"/>
    <property type="evidence" value="ECO:0007669"/>
    <property type="project" value="UniProtKB-KW"/>
</dbReference>
<reference evidence="13" key="1">
    <citation type="submission" date="2018-12" db="EMBL/GenBank/DDBJ databases">
        <authorList>
            <person name="Yazar S."/>
        </authorList>
    </citation>
    <scope>NUCLEOTIDE SEQUENCE [LARGE SCALE GENOMIC DNA]</scope>
</reference>
<evidence type="ECO:0000256" key="6">
    <source>
        <dbReference type="ARBA" id="ARBA00022728"/>
    </source>
</evidence>
<feature type="region of interest" description="Disordered" evidence="11">
    <location>
        <begin position="176"/>
        <end position="310"/>
    </location>
</feature>
<gene>
    <name evidence="12" type="primary">TSSC4</name>
</gene>
<dbReference type="PANTHER" id="PTHR13445:SF3">
    <property type="entry name" value="U5 SMALL NUCLEAR RIBONUCLEOPROTEIN TSSC4"/>
    <property type="match status" value="1"/>
</dbReference>
<keyword evidence="13" id="KW-1185">Reference proteome</keyword>
<keyword evidence="4" id="KW-0963">Cytoplasm</keyword>
<evidence type="ECO:0000256" key="7">
    <source>
        <dbReference type="ARBA" id="ARBA00023187"/>
    </source>
</evidence>
<comment type="subcellular location">
    <subcellularLocation>
        <location evidence="2">Cytoplasm</location>
    </subcellularLocation>
    <subcellularLocation>
        <location evidence="1">Nucleus</location>
    </subcellularLocation>
</comment>
<proteinExistence type="inferred from homology"/>
<keyword evidence="8" id="KW-0539">Nucleus</keyword>
<reference evidence="12" key="3">
    <citation type="submission" date="2025-09" db="UniProtKB">
        <authorList>
            <consortium name="Ensembl"/>
        </authorList>
    </citation>
    <scope>IDENTIFICATION</scope>
</reference>
<accession>A0A4X2L3P4</accession>
<dbReference type="Pfam" id="PF15264">
    <property type="entry name" value="TSSC4"/>
    <property type="match status" value="1"/>
</dbReference>
<feature type="region of interest" description="Disordered" evidence="11">
    <location>
        <begin position="97"/>
        <end position="140"/>
    </location>
</feature>
<sequence length="310" mass="32857">MADRGGGDASLGLLPDCEAMPSDTGSLSDSDSDSDSGSAGPSPGEPPFLEEAAESEDEEPPEEPPQRPGSPVRPFHLRGMSPTFSLLSRSIFDGLEGAARTLPPPAAAPAPPAPDAGTFKRPLPPPGPPRRPVRAQVPDYVTHPERWTKYSLEDVPEGSDRSNRAVALEFLGDLKKRAGGQSPAPQESCAPSFNQDPSSRGAGRIVFTKPAKAGEAGSERRRPPWRADDREPGDELVALGHLGSAGGPDVEAEGDEPPRRRAEPRDAAMQEEEASPSEPPAVPVGFHSSRKRSRDHLRLKGTAEEESEEA</sequence>
<comment type="function">
    <text evidence="10">Protein associated with the U5 snRNP, during its maturation and its post-splicing recycling and which is required for spliceosomal tri-snRNP complex assembly in the nucleus. Has a molecular sequestering activity and transiently hinders SNRNP200 binding sites for constitutive splicing factors that intervene later during the assembly of the spliceosome and splicing. Together with its molecular sequestering activity, may also function as a molecular adapter and placeholder, coordinating the assembly of the U5 snRNP and its association with the U4/U6 di-snRNP.</text>
</comment>
<comment type="similarity">
    <text evidence="3">Belongs to the TSSC4 family.</text>
</comment>
<dbReference type="CTD" id="10078"/>
<evidence type="ECO:0000313" key="12">
    <source>
        <dbReference type="Ensembl" id="ENSVURP00010015797.1"/>
    </source>
</evidence>
<dbReference type="Ensembl" id="ENSVURT00010017954.1">
    <property type="protein sequence ID" value="ENSVURP00010015797.1"/>
    <property type="gene ID" value="ENSVURG00010012086.1"/>
</dbReference>
<evidence type="ECO:0000256" key="2">
    <source>
        <dbReference type="ARBA" id="ARBA00004496"/>
    </source>
</evidence>
<evidence type="ECO:0000256" key="3">
    <source>
        <dbReference type="ARBA" id="ARBA00010362"/>
    </source>
</evidence>
<keyword evidence="6" id="KW-0747">Spliceosome</keyword>
<dbReference type="GO" id="GO:0006397">
    <property type="term" value="P:mRNA processing"/>
    <property type="evidence" value="ECO:0007669"/>
    <property type="project" value="UniProtKB-KW"/>
</dbReference>
<organism evidence="12 13">
    <name type="scientific">Vombatus ursinus</name>
    <name type="common">Common wombat</name>
    <dbReference type="NCBI Taxonomy" id="29139"/>
    <lineage>
        <taxon>Eukaryota</taxon>
        <taxon>Metazoa</taxon>
        <taxon>Chordata</taxon>
        <taxon>Craniata</taxon>
        <taxon>Vertebrata</taxon>
        <taxon>Euteleostomi</taxon>
        <taxon>Mammalia</taxon>
        <taxon>Metatheria</taxon>
        <taxon>Diprotodontia</taxon>
        <taxon>Vombatidae</taxon>
        <taxon>Vombatus</taxon>
    </lineage>
</organism>
<feature type="compositionally biased region" description="Basic and acidic residues" evidence="11">
    <location>
        <begin position="217"/>
        <end position="230"/>
    </location>
</feature>
<feature type="compositionally biased region" description="Low complexity" evidence="11">
    <location>
        <begin position="21"/>
        <end position="42"/>
    </location>
</feature>
<feature type="compositionally biased region" description="Acidic residues" evidence="11">
    <location>
        <begin position="51"/>
        <end position="62"/>
    </location>
</feature>
<feature type="region of interest" description="Disordered" evidence="11">
    <location>
        <begin position="1"/>
        <end position="79"/>
    </location>
</feature>
<keyword evidence="7" id="KW-0508">mRNA splicing</keyword>
<protein>
    <recommendedName>
        <fullName evidence="9">U5 small nuclear ribonucleoprotein TSSC4</fullName>
    </recommendedName>
</protein>
<reference evidence="12" key="2">
    <citation type="submission" date="2025-08" db="UniProtKB">
        <authorList>
            <consortium name="Ensembl"/>
        </authorList>
    </citation>
    <scope>IDENTIFICATION</scope>
</reference>
<evidence type="ECO:0000256" key="10">
    <source>
        <dbReference type="ARBA" id="ARBA00045970"/>
    </source>
</evidence>
<evidence type="ECO:0000313" key="13">
    <source>
        <dbReference type="Proteomes" id="UP000314987"/>
    </source>
</evidence>
<dbReference type="Proteomes" id="UP000314987">
    <property type="component" value="Unassembled WGS sequence"/>
</dbReference>
<dbReference type="OrthoDB" id="9451747at2759"/>
<dbReference type="GeneID" id="114047783"/>
<dbReference type="PANTHER" id="PTHR13445">
    <property type="entry name" value="TUMOR SUPPRESSING SUBTRANSFERABLE CANDIDATE 4 TSSC4"/>
    <property type="match status" value="1"/>
</dbReference>
<feature type="compositionally biased region" description="Pro residues" evidence="11">
    <location>
        <begin position="102"/>
        <end position="114"/>
    </location>
</feature>
<dbReference type="GeneTree" id="ENSGT00390000011846"/>
<name>A0A4X2L3P4_VOMUR</name>
<feature type="compositionally biased region" description="Basic and acidic residues" evidence="11">
    <location>
        <begin position="256"/>
        <end position="268"/>
    </location>
</feature>
<dbReference type="STRING" id="29139.ENSVURP00010015797"/>
<dbReference type="RefSeq" id="XP_027724519.1">
    <property type="nucleotide sequence ID" value="XM_027868718.1"/>
</dbReference>